<evidence type="ECO:0000313" key="15">
    <source>
        <dbReference type="EMBL" id="SFU33898.1"/>
    </source>
</evidence>
<dbReference type="GO" id="GO:0000162">
    <property type="term" value="P:L-tryptophan biosynthetic process"/>
    <property type="evidence" value="ECO:0007669"/>
    <property type="project" value="TreeGrafter"/>
</dbReference>
<keyword evidence="7 12" id="KW-0963">Cytoplasm</keyword>
<protein>
    <recommendedName>
        <fullName evidence="6 12">1-(5-phosphoribosyl)-5-[(5-phosphoribosylamino)methylideneamino] imidazole-4-carboxamide isomerase</fullName>
        <ecNumber evidence="5 12">5.3.1.16</ecNumber>
    </recommendedName>
    <alternativeName>
        <fullName evidence="11 12">Phosphoribosylformimino-5-aminoimidazole carboxamide ribotide isomerase</fullName>
    </alternativeName>
</protein>
<evidence type="ECO:0000256" key="9">
    <source>
        <dbReference type="ARBA" id="ARBA00023102"/>
    </source>
</evidence>
<keyword evidence="9 12" id="KW-0368">Histidine biosynthesis</keyword>
<dbReference type="STRING" id="392015.SAMN05421543_101180"/>
<dbReference type="EC" id="5.3.1.16" evidence="5 12"/>
<evidence type="ECO:0000256" key="2">
    <source>
        <dbReference type="ARBA" id="ARBA00004496"/>
    </source>
</evidence>
<evidence type="ECO:0000256" key="4">
    <source>
        <dbReference type="ARBA" id="ARBA00009667"/>
    </source>
</evidence>
<dbReference type="UniPathway" id="UPA00031">
    <property type="reaction ID" value="UER00009"/>
</dbReference>
<accession>A0A1I7FCL1</accession>
<feature type="active site" description="Proton donor" evidence="12">
    <location>
        <position position="133"/>
    </location>
</feature>
<dbReference type="InterPro" id="IPR006063">
    <property type="entry name" value="HisA_bact_arch"/>
</dbReference>
<dbReference type="InterPro" id="IPR011060">
    <property type="entry name" value="RibuloseP-bd_barrel"/>
</dbReference>
<feature type="active site" description="Proton acceptor" evidence="12">
    <location>
        <position position="9"/>
    </location>
</feature>
<organism evidence="15 16">
    <name type="scientific">Alicyclobacillus macrosporangiidus</name>
    <dbReference type="NCBI Taxonomy" id="392015"/>
    <lineage>
        <taxon>Bacteria</taxon>
        <taxon>Bacillati</taxon>
        <taxon>Bacillota</taxon>
        <taxon>Bacilli</taxon>
        <taxon>Bacillales</taxon>
        <taxon>Alicyclobacillaceae</taxon>
        <taxon>Alicyclobacillus</taxon>
    </lineage>
</organism>
<evidence type="ECO:0000313" key="16">
    <source>
        <dbReference type="Proteomes" id="UP000183508"/>
    </source>
</evidence>
<dbReference type="RefSeq" id="WP_074948663.1">
    <property type="nucleotide sequence ID" value="NZ_FPBV01000001.1"/>
</dbReference>
<reference evidence="16" key="1">
    <citation type="submission" date="2016-10" db="EMBL/GenBank/DDBJ databases">
        <authorList>
            <person name="Varghese N."/>
        </authorList>
    </citation>
    <scope>NUCLEOTIDE SEQUENCE [LARGE SCALE GENOMIC DNA]</scope>
    <source>
        <strain evidence="16">DSM 17980</strain>
    </source>
</reference>
<evidence type="ECO:0000256" key="1">
    <source>
        <dbReference type="ARBA" id="ARBA00000901"/>
    </source>
</evidence>
<evidence type="ECO:0000256" key="3">
    <source>
        <dbReference type="ARBA" id="ARBA00005133"/>
    </source>
</evidence>
<dbReference type="InterPro" id="IPR023016">
    <property type="entry name" value="HisA/PriA"/>
</dbReference>
<sequence>MFDLFPAIDILGGACVRLTRGDYEAKTEYGRDPAAMASRWMDAGARWLHVVDLDGAKAGRPVNVDAVRQVVRAASARGVRVQVGGGIRTHDAIAQWLEAGVARCVIGTAALDRDWMDAAVARFGADALVAGLDGRGGKMAVRGWLEQTDVPLVEVARGLFEAGVRHALVTDVNRDGTLQGANLDLAVSVQAEGLGAIASGGIRSLEDVLAARRAGLAGVIAGRSLYDGTLDLAAAFAALREEETAC</sequence>
<dbReference type="GO" id="GO:0003949">
    <property type="term" value="F:1-(5-phosphoribosyl)-5-[(5-phosphoribosylamino)methylideneamino]imidazole-4-carboxamide isomerase activity"/>
    <property type="evidence" value="ECO:0007669"/>
    <property type="project" value="UniProtKB-UniRule"/>
</dbReference>
<dbReference type="PANTHER" id="PTHR43090">
    <property type="entry name" value="1-(5-PHOSPHORIBOSYL)-5-[(5-PHOSPHORIBOSYLAMINO)METHYLIDENEAMINO] IMIDAZOLE-4-CARBOXAMIDE ISOMERASE"/>
    <property type="match status" value="1"/>
</dbReference>
<evidence type="ECO:0000256" key="13">
    <source>
        <dbReference type="RuleBase" id="RU003657"/>
    </source>
</evidence>
<dbReference type="Gene3D" id="3.20.20.70">
    <property type="entry name" value="Aldolase class I"/>
    <property type="match status" value="1"/>
</dbReference>
<gene>
    <name evidence="12" type="primary">hisA</name>
    <name evidence="15" type="ORF">SAMN05421543_101180</name>
</gene>
<keyword evidence="16" id="KW-1185">Reference proteome</keyword>
<dbReference type="GO" id="GO:0000105">
    <property type="term" value="P:L-histidine biosynthetic process"/>
    <property type="evidence" value="ECO:0007669"/>
    <property type="project" value="UniProtKB-UniRule"/>
</dbReference>
<name>A0A1I7FCL1_9BACL</name>
<dbReference type="InterPro" id="IPR044524">
    <property type="entry name" value="Isoase_HisA-like"/>
</dbReference>
<dbReference type="eggNOG" id="COG0106">
    <property type="taxonomic scope" value="Bacteria"/>
</dbReference>
<evidence type="ECO:0000256" key="10">
    <source>
        <dbReference type="ARBA" id="ARBA00023235"/>
    </source>
</evidence>
<dbReference type="PANTHER" id="PTHR43090:SF2">
    <property type="entry name" value="1-(5-PHOSPHORIBOSYL)-5-[(5-PHOSPHORIBOSYLAMINO)METHYLIDENEAMINO] IMIDAZOLE-4-CARBOXAMIDE ISOMERASE"/>
    <property type="match status" value="1"/>
</dbReference>
<evidence type="ECO:0000256" key="5">
    <source>
        <dbReference type="ARBA" id="ARBA00012550"/>
    </source>
</evidence>
<dbReference type="SUPFAM" id="SSF51366">
    <property type="entry name" value="Ribulose-phoshate binding barrel"/>
    <property type="match status" value="1"/>
</dbReference>
<dbReference type="InterPro" id="IPR013785">
    <property type="entry name" value="Aldolase_TIM"/>
</dbReference>
<dbReference type="Proteomes" id="UP000183508">
    <property type="component" value="Unassembled WGS sequence"/>
</dbReference>
<dbReference type="InterPro" id="IPR006062">
    <property type="entry name" value="His_biosynth"/>
</dbReference>
<evidence type="ECO:0000256" key="11">
    <source>
        <dbReference type="ARBA" id="ARBA00030547"/>
    </source>
</evidence>
<dbReference type="HAMAP" id="MF_01014">
    <property type="entry name" value="HisA"/>
    <property type="match status" value="1"/>
</dbReference>
<evidence type="ECO:0000256" key="7">
    <source>
        <dbReference type="ARBA" id="ARBA00022490"/>
    </source>
</evidence>
<dbReference type="FunFam" id="3.20.20.70:FF:000009">
    <property type="entry name" value="1-(5-phosphoribosyl)-5-[(5-phosphoribosylamino)methylideneamino] imidazole-4-carboxamide isomerase"/>
    <property type="match status" value="1"/>
</dbReference>
<dbReference type="OrthoDB" id="9807749at2"/>
<comment type="subcellular location">
    <subcellularLocation>
        <location evidence="2 12 14">Cytoplasm</location>
    </subcellularLocation>
</comment>
<comment type="catalytic activity">
    <reaction evidence="1 12 14">
        <text>1-(5-phospho-beta-D-ribosyl)-5-[(5-phospho-beta-D-ribosylamino)methylideneamino]imidazole-4-carboxamide = 5-[(5-phospho-1-deoxy-D-ribulos-1-ylimino)methylamino]-1-(5-phospho-beta-D-ribosyl)imidazole-4-carboxamide</text>
        <dbReference type="Rhea" id="RHEA:15469"/>
        <dbReference type="ChEBI" id="CHEBI:58435"/>
        <dbReference type="ChEBI" id="CHEBI:58525"/>
        <dbReference type="EC" id="5.3.1.16"/>
    </reaction>
</comment>
<dbReference type="NCBIfam" id="TIGR00007">
    <property type="entry name" value="1-(5-phosphoribosyl)-5-[(5-phosphoribosylamino)methylideneamino]imidazole-4-carboxamide isomerase"/>
    <property type="match status" value="1"/>
</dbReference>
<evidence type="ECO:0000256" key="8">
    <source>
        <dbReference type="ARBA" id="ARBA00022605"/>
    </source>
</evidence>
<dbReference type="GO" id="GO:0005737">
    <property type="term" value="C:cytoplasm"/>
    <property type="evidence" value="ECO:0007669"/>
    <property type="project" value="UniProtKB-SubCell"/>
</dbReference>
<evidence type="ECO:0000256" key="12">
    <source>
        <dbReference type="HAMAP-Rule" id="MF_01014"/>
    </source>
</evidence>
<dbReference type="CDD" id="cd04732">
    <property type="entry name" value="HisA"/>
    <property type="match status" value="1"/>
</dbReference>
<evidence type="ECO:0000256" key="6">
    <source>
        <dbReference type="ARBA" id="ARBA00018464"/>
    </source>
</evidence>
<comment type="pathway">
    <text evidence="3 12 14">Amino-acid biosynthesis; L-histidine biosynthesis; L-histidine from 5-phospho-alpha-D-ribose 1-diphosphate: step 4/9.</text>
</comment>
<dbReference type="EMBL" id="FPBV01000001">
    <property type="protein sequence ID" value="SFU33898.1"/>
    <property type="molecule type" value="Genomic_DNA"/>
</dbReference>
<dbReference type="Pfam" id="PF00977">
    <property type="entry name" value="His_biosynth"/>
    <property type="match status" value="1"/>
</dbReference>
<proteinExistence type="inferred from homology"/>
<keyword evidence="10 12" id="KW-0413">Isomerase</keyword>
<comment type="similarity">
    <text evidence="4 12 13">Belongs to the HisA/HisF family.</text>
</comment>
<keyword evidence="8 12" id="KW-0028">Amino-acid biosynthesis</keyword>
<dbReference type="AlphaFoldDB" id="A0A1I7FCL1"/>
<evidence type="ECO:0000256" key="14">
    <source>
        <dbReference type="RuleBase" id="RU003658"/>
    </source>
</evidence>